<proteinExistence type="predicted"/>
<dbReference type="EMBL" id="FZMP01000236">
    <property type="protein sequence ID" value="SNQ62765.1"/>
    <property type="molecule type" value="Genomic_DNA"/>
</dbReference>
<dbReference type="RefSeq" id="WP_096207286.1">
    <property type="nucleotide sequence ID" value="NZ_FZMP01000236.1"/>
</dbReference>
<dbReference type="AlphaFoldDB" id="A0A284VTY8"/>
<sequence>MANGEIIEKIASIDEQIHDLRKMVLESSSRIKEDETRAAARAWLAEAKKLEKNWPKTAPLLSLK</sequence>
<accession>A0A284VTY8</accession>
<evidence type="ECO:0000313" key="1">
    <source>
        <dbReference type="EMBL" id="SNQ62765.1"/>
    </source>
</evidence>
<reference evidence="2" key="1">
    <citation type="submission" date="2017-06" db="EMBL/GenBank/DDBJ databases">
        <authorList>
            <person name="Cremers G."/>
        </authorList>
    </citation>
    <scope>NUCLEOTIDE SEQUENCE [LARGE SCALE GENOMIC DNA]</scope>
</reference>
<protein>
    <submittedName>
        <fullName evidence="1">Uncharacterized protein</fullName>
    </submittedName>
</protein>
<dbReference type="Proteomes" id="UP000218615">
    <property type="component" value="Unassembled WGS sequence"/>
</dbReference>
<gene>
    <name evidence="1" type="ORF">MNV_860023</name>
</gene>
<evidence type="ECO:0000313" key="2">
    <source>
        <dbReference type="Proteomes" id="UP000218615"/>
    </source>
</evidence>
<keyword evidence="2" id="KW-1185">Reference proteome</keyword>
<organism evidence="1 2">
    <name type="scientific">Candidatus Methanoperedens nitratireducens</name>
    <dbReference type="NCBI Taxonomy" id="1392998"/>
    <lineage>
        <taxon>Archaea</taxon>
        <taxon>Methanobacteriati</taxon>
        <taxon>Methanobacteriota</taxon>
        <taxon>Stenosarchaea group</taxon>
        <taxon>Methanomicrobia</taxon>
        <taxon>Methanosarcinales</taxon>
        <taxon>ANME-2 cluster</taxon>
        <taxon>Candidatus Methanoperedentaceae</taxon>
        <taxon>Candidatus Methanoperedens</taxon>
    </lineage>
</organism>
<name>A0A284VTY8_9EURY</name>